<evidence type="ECO:0000256" key="1">
    <source>
        <dbReference type="SAM" id="SignalP"/>
    </source>
</evidence>
<feature type="chain" id="PRO_5026775731" description="DUF2272 domain-containing protein" evidence="1">
    <location>
        <begin position="25"/>
        <end position="333"/>
    </location>
</feature>
<proteinExistence type="predicted"/>
<gene>
    <name evidence="3" type="ORF">AVDCRST_MAG71-1199</name>
</gene>
<keyword evidence="1" id="KW-0732">Signal</keyword>
<dbReference type="EMBL" id="CADCUA010000312">
    <property type="protein sequence ID" value="CAA9319729.1"/>
    <property type="molecule type" value="Genomic_DNA"/>
</dbReference>
<accession>A0A6J4L173</accession>
<evidence type="ECO:0000313" key="3">
    <source>
        <dbReference type="EMBL" id="CAA9319729.1"/>
    </source>
</evidence>
<name>A0A6J4L173_9GAMM</name>
<organism evidence="3">
    <name type="scientific">uncultured Lysobacter sp</name>
    <dbReference type="NCBI Taxonomy" id="271060"/>
    <lineage>
        <taxon>Bacteria</taxon>
        <taxon>Pseudomonadati</taxon>
        <taxon>Pseudomonadota</taxon>
        <taxon>Gammaproteobacteria</taxon>
        <taxon>Lysobacterales</taxon>
        <taxon>Lysobacteraceae</taxon>
        <taxon>Lysobacter</taxon>
        <taxon>environmental samples</taxon>
    </lineage>
</organism>
<feature type="domain" description="DUF2272" evidence="2">
    <location>
        <begin position="85"/>
        <end position="288"/>
    </location>
</feature>
<evidence type="ECO:0000259" key="2">
    <source>
        <dbReference type="Pfam" id="PF10030"/>
    </source>
</evidence>
<dbReference type="InterPro" id="IPR014545">
    <property type="entry name" value="UCP028415"/>
</dbReference>
<dbReference type="Pfam" id="PF10030">
    <property type="entry name" value="DUF2272"/>
    <property type="match status" value="1"/>
</dbReference>
<protein>
    <recommendedName>
        <fullName evidence="2">DUF2272 domain-containing protein</fullName>
    </recommendedName>
</protein>
<dbReference type="PIRSF" id="PIRSF028415">
    <property type="entry name" value="UCP028415"/>
    <property type="match status" value="1"/>
</dbReference>
<dbReference type="InterPro" id="IPR019262">
    <property type="entry name" value="DUF2272"/>
</dbReference>
<sequence>MHARRVLLATALLAACITTGDAVAARCGSDASGRAIPDVAARIAAVACAEHRLWFEPFIDLKGRLASVHISEAESAELADGITPAWRRVTAYWQASGVQWPPSGYTDGADCFGTLDEGAQASLCRTFLLDTPWSAVFVSYVMRQAGVQGFRASTRHVDYVRDAQLAGSAGPFRLVDPESEAPAPGDLLCFTRLPDQAFGHDEFVDWLQRPFSGALAMHCDIVVAVDRNHARLIGGNVLHGVTMRMLPVNRSGRFWSLAGRTAQAPACTPDRPDACDFNRQDWVALLKLNPVSAPTAPPASPCCEVCALPMPAGMQRCPIPTAPRVGTAGAATR</sequence>
<dbReference type="AlphaFoldDB" id="A0A6J4L173"/>
<feature type="signal peptide" evidence="1">
    <location>
        <begin position="1"/>
        <end position="24"/>
    </location>
</feature>
<reference evidence="3" key="1">
    <citation type="submission" date="2020-02" db="EMBL/GenBank/DDBJ databases">
        <authorList>
            <person name="Meier V. D."/>
        </authorList>
    </citation>
    <scope>NUCLEOTIDE SEQUENCE</scope>
    <source>
        <strain evidence="3">AVDCRST_MAG71</strain>
    </source>
</reference>
<dbReference type="PROSITE" id="PS51257">
    <property type="entry name" value="PROKAR_LIPOPROTEIN"/>
    <property type="match status" value="1"/>
</dbReference>